<dbReference type="Proteomes" id="UP000013487">
    <property type="component" value="Unassembled WGS sequence"/>
</dbReference>
<gene>
    <name evidence="1" type="ORF">BTCBT_002841</name>
</gene>
<evidence type="ECO:0000313" key="1">
    <source>
        <dbReference type="EMBL" id="ERI01286.1"/>
    </source>
</evidence>
<comment type="caution">
    <text evidence="1">The sequence shown here is derived from an EMBL/GenBank/DDBJ whole genome shotgun (WGS) entry which is preliminary data.</text>
</comment>
<dbReference type="AlphaFoldDB" id="A0AAN4HK86"/>
<evidence type="ECO:0000313" key="2">
    <source>
        <dbReference type="Proteomes" id="UP000013487"/>
    </source>
</evidence>
<sequence length="136" mass="15746">MSYTIVNENMLKKLNEIIRELYKVRDLFLVEVKHDEFMFSGKEFQLMQENVISNDQYLAYVENTEDIKALLVEHQPHYYYELPNNPLPGDSEYQSQICSVINISDDGGSPLLQSFSQLDSFLSQVAQGKSAVIKMR</sequence>
<accession>A0AAN4HK86</accession>
<protein>
    <submittedName>
        <fullName evidence="1">Uncharacterized protein</fullName>
    </submittedName>
</protein>
<dbReference type="EMBL" id="ARXZ02000004">
    <property type="protein sequence ID" value="ERI01286.1"/>
    <property type="molecule type" value="Genomic_DNA"/>
</dbReference>
<proteinExistence type="predicted"/>
<name>A0AAN4HK86_BACTU</name>
<organism evidence="1 2">
    <name type="scientific">Bacillus thuringiensis T01-328</name>
    <dbReference type="NCBI Taxonomy" id="1324966"/>
    <lineage>
        <taxon>Bacteria</taxon>
        <taxon>Bacillati</taxon>
        <taxon>Bacillota</taxon>
        <taxon>Bacilli</taxon>
        <taxon>Bacillales</taxon>
        <taxon>Bacillaceae</taxon>
        <taxon>Bacillus</taxon>
        <taxon>Bacillus cereus group</taxon>
    </lineage>
</organism>
<reference evidence="1 2" key="1">
    <citation type="journal article" date="2013" name="Genome Announc.">
        <title>Draft Genome Sequence of Bacillus thuringiensis var. thuringiensis Strain T01-328, a Brazilian Isolate That Produces a Soluble Pesticide Protein, Cry1Ia.</title>
        <authorList>
            <person name="Varani A.M."/>
            <person name="Lemos M.V."/>
            <person name="Fernandes C.C."/>
            <person name="Lemos E.G."/>
            <person name="Alves E.C."/>
            <person name="Desiderio J.A."/>
        </authorList>
    </citation>
    <scope>NUCLEOTIDE SEQUENCE [LARGE SCALE GENOMIC DNA]</scope>
    <source>
        <strain evidence="1 2">T01-328</strain>
    </source>
</reference>